<keyword evidence="1" id="KW-0547">Nucleotide-binding</keyword>
<name>A0ABV6ATS2_9DEIO</name>
<dbReference type="RefSeq" id="WP_380004262.1">
    <property type="nucleotide sequence ID" value="NZ_JBHLYR010000001.1"/>
</dbReference>
<organism evidence="1 2">
    <name type="scientific">Deinococcus oregonensis</name>
    <dbReference type="NCBI Taxonomy" id="1805970"/>
    <lineage>
        <taxon>Bacteria</taxon>
        <taxon>Thermotogati</taxon>
        <taxon>Deinococcota</taxon>
        <taxon>Deinococci</taxon>
        <taxon>Deinococcales</taxon>
        <taxon>Deinococcaceae</taxon>
        <taxon>Deinococcus</taxon>
    </lineage>
</organism>
<accession>A0ABV6ATS2</accession>
<keyword evidence="2" id="KW-1185">Reference proteome</keyword>
<dbReference type="Gene3D" id="3.40.50.300">
    <property type="entry name" value="P-loop containing nucleotide triphosphate hydrolases"/>
    <property type="match status" value="1"/>
</dbReference>
<proteinExistence type="predicted"/>
<comment type="caution">
    <text evidence="1">The sequence shown here is derived from an EMBL/GenBank/DDBJ whole genome shotgun (WGS) entry which is preliminary data.</text>
</comment>
<keyword evidence="1" id="KW-0067">ATP-binding</keyword>
<dbReference type="GO" id="GO:0005524">
    <property type="term" value="F:ATP binding"/>
    <property type="evidence" value="ECO:0007669"/>
    <property type="project" value="UniProtKB-KW"/>
</dbReference>
<evidence type="ECO:0000313" key="2">
    <source>
        <dbReference type="Proteomes" id="UP001589733"/>
    </source>
</evidence>
<gene>
    <name evidence="1" type="ORF">ACFFLM_00100</name>
</gene>
<protein>
    <submittedName>
        <fullName evidence="1">ATP-binding protein</fullName>
    </submittedName>
</protein>
<sequence>MYHVAGITLAAGVSTVLETHFYLGVSESRIQALVEAHGARLLQIFCHAPLDELARRHAARVASGLRPYIDFASLDHYALPAHCCHTPLELAAPLLKVDTTQPVDVAEIAAWVRSAAWSAAK</sequence>
<dbReference type="EMBL" id="JBHLYR010000001">
    <property type="protein sequence ID" value="MFB9990397.1"/>
    <property type="molecule type" value="Genomic_DNA"/>
</dbReference>
<dbReference type="Proteomes" id="UP001589733">
    <property type="component" value="Unassembled WGS sequence"/>
</dbReference>
<evidence type="ECO:0000313" key="1">
    <source>
        <dbReference type="EMBL" id="MFB9990397.1"/>
    </source>
</evidence>
<dbReference type="InterPro" id="IPR027417">
    <property type="entry name" value="P-loop_NTPase"/>
</dbReference>
<reference evidence="1 2" key="1">
    <citation type="submission" date="2024-09" db="EMBL/GenBank/DDBJ databases">
        <authorList>
            <person name="Sun Q."/>
            <person name="Mori K."/>
        </authorList>
    </citation>
    <scope>NUCLEOTIDE SEQUENCE [LARGE SCALE GENOMIC DNA]</scope>
    <source>
        <strain evidence="1 2">JCM 13503</strain>
    </source>
</reference>